<dbReference type="InterPro" id="IPR037171">
    <property type="entry name" value="NagB/RpiA_transferase-like"/>
</dbReference>
<sequence>MIFLINKQQLRQQLLTQLKNLPAAKKKHQETLLYQKLFADPVWQKAKVLGVTMSLPHELATLPIITQAHKQAKKVLIPRVAPKRKLLWFEYQPQKLQKSAYGILEPSQASDQAIKPAEIDLLIVPGVGFQLDGTRIGYGGGYYDRLLANFPGQTLALAFKEQLISGIIPDQWDQKVEKVLH</sequence>
<proteinExistence type="inferred from homology"/>
<dbReference type="PIRSF" id="PIRSF006806">
    <property type="entry name" value="FTHF_cligase"/>
    <property type="match status" value="1"/>
</dbReference>
<organism evidence="6 7">
    <name type="scientific">Liquorilactobacillus vini DSM 20605</name>
    <dbReference type="NCBI Taxonomy" id="1133569"/>
    <lineage>
        <taxon>Bacteria</taxon>
        <taxon>Bacillati</taxon>
        <taxon>Bacillota</taxon>
        <taxon>Bacilli</taxon>
        <taxon>Lactobacillales</taxon>
        <taxon>Lactobacillaceae</taxon>
        <taxon>Liquorilactobacillus</taxon>
    </lineage>
</organism>
<dbReference type="GO" id="GO:0009396">
    <property type="term" value="P:folic acid-containing compound biosynthetic process"/>
    <property type="evidence" value="ECO:0007669"/>
    <property type="project" value="TreeGrafter"/>
</dbReference>
<evidence type="ECO:0000256" key="1">
    <source>
        <dbReference type="ARBA" id="ARBA00010638"/>
    </source>
</evidence>
<dbReference type="GO" id="GO:0005524">
    <property type="term" value="F:ATP binding"/>
    <property type="evidence" value="ECO:0007669"/>
    <property type="project" value="UniProtKB-KW"/>
</dbReference>
<evidence type="ECO:0000256" key="3">
    <source>
        <dbReference type="ARBA" id="ARBA00022840"/>
    </source>
</evidence>
<dbReference type="Proteomes" id="UP000051576">
    <property type="component" value="Unassembled WGS sequence"/>
</dbReference>
<evidence type="ECO:0000313" key="7">
    <source>
        <dbReference type="Proteomes" id="UP000051576"/>
    </source>
</evidence>
<reference evidence="6 7" key="1">
    <citation type="journal article" date="2015" name="Genome Announc.">
        <title>Expanding the biotechnology potential of lactobacilli through comparative genomics of 213 strains and associated genera.</title>
        <authorList>
            <person name="Sun Z."/>
            <person name="Harris H.M."/>
            <person name="McCann A."/>
            <person name="Guo C."/>
            <person name="Argimon S."/>
            <person name="Zhang W."/>
            <person name="Yang X."/>
            <person name="Jeffery I.B."/>
            <person name="Cooney J.C."/>
            <person name="Kagawa T.F."/>
            <person name="Liu W."/>
            <person name="Song Y."/>
            <person name="Salvetti E."/>
            <person name="Wrobel A."/>
            <person name="Rasinkangas P."/>
            <person name="Parkhill J."/>
            <person name="Rea M.C."/>
            <person name="O'Sullivan O."/>
            <person name="Ritari J."/>
            <person name="Douillard F.P."/>
            <person name="Paul Ross R."/>
            <person name="Yang R."/>
            <person name="Briner A.E."/>
            <person name="Felis G.E."/>
            <person name="de Vos W.M."/>
            <person name="Barrangou R."/>
            <person name="Klaenhammer T.R."/>
            <person name="Caufield P.W."/>
            <person name="Cui Y."/>
            <person name="Zhang H."/>
            <person name="O'Toole P.W."/>
        </authorList>
    </citation>
    <scope>NUCLEOTIDE SEQUENCE [LARGE SCALE GENOMIC DNA]</scope>
    <source>
        <strain evidence="6 7">DSM 20605</strain>
    </source>
</reference>
<gene>
    <name evidence="6" type="ORF">FD21_GL000518</name>
</gene>
<dbReference type="InterPro" id="IPR024185">
    <property type="entry name" value="FTHF_cligase-like_sf"/>
</dbReference>
<dbReference type="EMBL" id="AYYX01000016">
    <property type="protein sequence ID" value="KRM88965.1"/>
    <property type="molecule type" value="Genomic_DNA"/>
</dbReference>
<dbReference type="InterPro" id="IPR002698">
    <property type="entry name" value="FTHF_cligase"/>
</dbReference>
<dbReference type="Pfam" id="PF01812">
    <property type="entry name" value="5-FTHF_cyc-lig"/>
    <property type="match status" value="1"/>
</dbReference>
<dbReference type="GO" id="GO:0035999">
    <property type="term" value="P:tetrahydrofolate interconversion"/>
    <property type="evidence" value="ECO:0007669"/>
    <property type="project" value="TreeGrafter"/>
</dbReference>
<dbReference type="Gene3D" id="3.40.50.10420">
    <property type="entry name" value="NagB/RpiA/CoA transferase-like"/>
    <property type="match status" value="1"/>
</dbReference>
<dbReference type="PANTHER" id="PTHR23407">
    <property type="entry name" value="ATPASE INHIBITOR/5-FORMYLTETRAHYDROFOLATE CYCLO-LIGASE"/>
    <property type="match status" value="1"/>
</dbReference>
<dbReference type="GO" id="GO:0030272">
    <property type="term" value="F:5-formyltetrahydrofolate cyclo-ligase activity"/>
    <property type="evidence" value="ECO:0007669"/>
    <property type="project" value="UniProtKB-EC"/>
</dbReference>
<feature type="binding site" evidence="4">
    <location>
        <begin position="135"/>
        <end position="143"/>
    </location>
    <ligand>
        <name>ATP</name>
        <dbReference type="ChEBI" id="CHEBI:30616"/>
    </ligand>
</feature>
<keyword evidence="2 4" id="KW-0547">Nucleotide-binding</keyword>
<dbReference type="PATRIC" id="fig|1133569.4.peg.553"/>
<dbReference type="PANTHER" id="PTHR23407:SF1">
    <property type="entry name" value="5-FORMYLTETRAHYDROFOLATE CYCLO-LIGASE"/>
    <property type="match status" value="1"/>
</dbReference>
<comment type="catalytic activity">
    <reaction evidence="5">
        <text>(6S)-5-formyl-5,6,7,8-tetrahydrofolate + ATP = (6R)-5,10-methenyltetrahydrofolate + ADP + phosphate</text>
        <dbReference type="Rhea" id="RHEA:10488"/>
        <dbReference type="ChEBI" id="CHEBI:30616"/>
        <dbReference type="ChEBI" id="CHEBI:43474"/>
        <dbReference type="ChEBI" id="CHEBI:57455"/>
        <dbReference type="ChEBI" id="CHEBI:57457"/>
        <dbReference type="ChEBI" id="CHEBI:456216"/>
        <dbReference type="EC" id="6.3.3.2"/>
    </reaction>
</comment>
<dbReference type="STRING" id="1133569.FD21_GL000518"/>
<feature type="binding site" evidence="4">
    <location>
        <begin position="7"/>
        <end position="11"/>
    </location>
    <ligand>
        <name>ATP</name>
        <dbReference type="ChEBI" id="CHEBI:30616"/>
    </ligand>
</feature>
<evidence type="ECO:0000256" key="4">
    <source>
        <dbReference type="PIRSR" id="PIRSR006806-1"/>
    </source>
</evidence>
<accession>A0A0R2CC65</accession>
<feature type="binding site" evidence="4">
    <location>
        <position position="58"/>
    </location>
    <ligand>
        <name>substrate</name>
    </ligand>
</feature>
<name>A0A0R2CC65_9LACO</name>
<dbReference type="GO" id="GO:0046872">
    <property type="term" value="F:metal ion binding"/>
    <property type="evidence" value="ECO:0007669"/>
    <property type="project" value="UniProtKB-KW"/>
</dbReference>
<dbReference type="SUPFAM" id="SSF100950">
    <property type="entry name" value="NagB/RpiA/CoA transferase-like"/>
    <property type="match status" value="1"/>
</dbReference>
<comment type="similarity">
    <text evidence="1 5">Belongs to the 5-formyltetrahydrofolate cyclo-ligase family.</text>
</comment>
<comment type="caution">
    <text evidence="6">The sequence shown here is derived from an EMBL/GenBank/DDBJ whole genome shotgun (WGS) entry which is preliminary data.</text>
</comment>
<evidence type="ECO:0000313" key="6">
    <source>
        <dbReference type="EMBL" id="KRM88965.1"/>
    </source>
</evidence>
<dbReference type="AlphaFoldDB" id="A0A0R2CC65"/>
<evidence type="ECO:0000256" key="5">
    <source>
        <dbReference type="RuleBase" id="RU361279"/>
    </source>
</evidence>
<keyword evidence="5" id="KW-0460">Magnesium</keyword>
<dbReference type="eggNOG" id="COG0212">
    <property type="taxonomic scope" value="Bacteria"/>
</dbReference>
<evidence type="ECO:0000256" key="2">
    <source>
        <dbReference type="ARBA" id="ARBA00022741"/>
    </source>
</evidence>
<dbReference type="EC" id="6.3.3.2" evidence="5"/>
<feature type="binding site" evidence="4">
    <location>
        <position position="53"/>
    </location>
    <ligand>
        <name>substrate</name>
    </ligand>
</feature>
<keyword evidence="3 4" id="KW-0067">ATP-binding</keyword>
<dbReference type="NCBIfam" id="TIGR02727">
    <property type="entry name" value="MTHFS_bact"/>
    <property type="match status" value="1"/>
</dbReference>
<keyword evidence="7" id="KW-1185">Reference proteome</keyword>
<protein>
    <recommendedName>
        <fullName evidence="5">5-formyltetrahydrofolate cyclo-ligase</fullName>
        <ecNumber evidence="5">6.3.3.2</ecNumber>
    </recommendedName>
</protein>
<comment type="cofactor">
    <cofactor evidence="5">
        <name>Mg(2+)</name>
        <dbReference type="ChEBI" id="CHEBI:18420"/>
    </cofactor>
</comment>
<dbReference type="OrthoDB" id="9801938at2"/>
<keyword evidence="5" id="KW-0479">Metal-binding</keyword>